<gene>
    <name evidence="1" type="ORF">RCOM_1074860</name>
</gene>
<evidence type="ECO:0000313" key="1">
    <source>
        <dbReference type="EMBL" id="EEF35198.1"/>
    </source>
</evidence>
<sequence>MVTGVGRGFRSWWCFVVFQMERFLKSNSKRAAEERRGGEMVTSGDVKMVKTKMREFVDKVDGY</sequence>
<reference evidence="2" key="1">
    <citation type="journal article" date="2010" name="Nat. Biotechnol.">
        <title>Draft genome sequence of the oilseed species Ricinus communis.</title>
        <authorList>
            <person name="Chan A.P."/>
            <person name="Crabtree J."/>
            <person name="Zhao Q."/>
            <person name="Lorenzi H."/>
            <person name="Orvis J."/>
            <person name="Puiu D."/>
            <person name="Melake-Berhan A."/>
            <person name="Jones K.M."/>
            <person name="Redman J."/>
            <person name="Chen G."/>
            <person name="Cahoon E.B."/>
            <person name="Gedil M."/>
            <person name="Stanke M."/>
            <person name="Haas B.J."/>
            <person name="Wortman J.R."/>
            <person name="Fraser-Liggett C.M."/>
            <person name="Ravel J."/>
            <person name="Rabinowicz P.D."/>
        </authorList>
    </citation>
    <scope>NUCLEOTIDE SEQUENCE [LARGE SCALE GENOMIC DNA]</scope>
    <source>
        <strain evidence="2">cv. Hale</strain>
    </source>
</reference>
<dbReference type="EMBL" id="EQ974034">
    <property type="protein sequence ID" value="EEF35198.1"/>
    <property type="molecule type" value="Genomic_DNA"/>
</dbReference>
<dbReference type="InParanoid" id="B9SMG6"/>
<organism evidence="1 2">
    <name type="scientific">Ricinus communis</name>
    <name type="common">Castor bean</name>
    <dbReference type="NCBI Taxonomy" id="3988"/>
    <lineage>
        <taxon>Eukaryota</taxon>
        <taxon>Viridiplantae</taxon>
        <taxon>Streptophyta</taxon>
        <taxon>Embryophyta</taxon>
        <taxon>Tracheophyta</taxon>
        <taxon>Spermatophyta</taxon>
        <taxon>Magnoliopsida</taxon>
        <taxon>eudicotyledons</taxon>
        <taxon>Gunneridae</taxon>
        <taxon>Pentapetalae</taxon>
        <taxon>rosids</taxon>
        <taxon>fabids</taxon>
        <taxon>Malpighiales</taxon>
        <taxon>Euphorbiaceae</taxon>
        <taxon>Acalyphoideae</taxon>
        <taxon>Acalypheae</taxon>
        <taxon>Ricinus</taxon>
    </lineage>
</organism>
<dbReference type="AlphaFoldDB" id="B9SMG6"/>
<proteinExistence type="predicted"/>
<evidence type="ECO:0000313" key="2">
    <source>
        <dbReference type="Proteomes" id="UP000008311"/>
    </source>
</evidence>
<name>B9SMG6_RICCO</name>
<keyword evidence="2" id="KW-1185">Reference proteome</keyword>
<protein>
    <submittedName>
        <fullName evidence="1">Uncharacterized protein</fullName>
    </submittedName>
</protein>
<accession>B9SMG6</accession>
<dbReference type="Proteomes" id="UP000008311">
    <property type="component" value="Unassembled WGS sequence"/>
</dbReference>